<dbReference type="InterPro" id="IPR009057">
    <property type="entry name" value="Homeodomain-like_sf"/>
</dbReference>
<dbReference type="Gene3D" id="1.10.10.60">
    <property type="entry name" value="Homeodomain-like"/>
    <property type="match status" value="1"/>
</dbReference>
<keyword evidence="8" id="KW-0862">Zinc</keyword>
<dbReference type="SMART" id="SM00478">
    <property type="entry name" value="ENDO3c"/>
    <property type="match status" value="1"/>
</dbReference>
<dbReference type="GO" id="GO:0032993">
    <property type="term" value="C:protein-DNA complex"/>
    <property type="evidence" value="ECO:0007669"/>
    <property type="project" value="TreeGrafter"/>
</dbReference>
<dbReference type="GO" id="GO:0006285">
    <property type="term" value="P:base-excision repair, AP site formation"/>
    <property type="evidence" value="ECO:0007669"/>
    <property type="project" value="TreeGrafter"/>
</dbReference>
<evidence type="ECO:0000259" key="14">
    <source>
        <dbReference type="PROSITE" id="PS01124"/>
    </source>
</evidence>
<evidence type="ECO:0000256" key="3">
    <source>
        <dbReference type="ARBA" id="ARBA00012000"/>
    </source>
</evidence>
<evidence type="ECO:0000256" key="7">
    <source>
        <dbReference type="ARBA" id="ARBA00022763"/>
    </source>
</evidence>
<dbReference type="EC" id="3.2.2.21" evidence="3"/>
<gene>
    <name evidence="15" type="ORF">EPA86_08365</name>
</gene>
<evidence type="ECO:0000256" key="4">
    <source>
        <dbReference type="ARBA" id="ARBA00022603"/>
    </source>
</evidence>
<dbReference type="InterPro" id="IPR035451">
    <property type="entry name" value="Ada-like_dom_sf"/>
</dbReference>
<feature type="domain" description="HTH araC/xylS-type" evidence="14">
    <location>
        <begin position="86"/>
        <end position="184"/>
    </location>
</feature>
<evidence type="ECO:0000256" key="1">
    <source>
        <dbReference type="ARBA" id="ARBA00000086"/>
    </source>
</evidence>
<dbReference type="InterPro" id="IPR051912">
    <property type="entry name" value="Alkylbase_DNA_Glycosylase/TA"/>
</dbReference>
<dbReference type="SUPFAM" id="SSF46689">
    <property type="entry name" value="Homeodomain-like"/>
    <property type="match status" value="1"/>
</dbReference>
<name>A0A502KZI2_9GAMM</name>
<keyword evidence="7" id="KW-0227">DNA damage</keyword>
<evidence type="ECO:0000256" key="10">
    <source>
        <dbReference type="ARBA" id="ARBA00023125"/>
    </source>
</evidence>
<dbReference type="GO" id="GO:0003700">
    <property type="term" value="F:DNA-binding transcription factor activity"/>
    <property type="evidence" value="ECO:0007669"/>
    <property type="project" value="InterPro"/>
</dbReference>
<dbReference type="SUPFAM" id="SSF57884">
    <property type="entry name" value="Ada DNA repair protein, N-terminal domain (N-Ada 10)"/>
    <property type="match status" value="1"/>
</dbReference>
<keyword evidence="11" id="KW-0010">Activator</keyword>
<dbReference type="Proteomes" id="UP000315303">
    <property type="component" value="Unassembled WGS sequence"/>
</dbReference>
<dbReference type="GO" id="GO:0043565">
    <property type="term" value="F:sequence-specific DNA binding"/>
    <property type="evidence" value="ECO:0007669"/>
    <property type="project" value="InterPro"/>
</dbReference>
<dbReference type="SMART" id="SM00342">
    <property type="entry name" value="HTH_ARAC"/>
    <property type="match status" value="1"/>
</dbReference>
<dbReference type="SMART" id="SM01009">
    <property type="entry name" value="AlkA_N"/>
    <property type="match status" value="1"/>
</dbReference>
<dbReference type="OrthoDB" id="9811249at2"/>
<dbReference type="Pfam" id="PF02805">
    <property type="entry name" value="Ada_Zn_binding"/>
    <property type="match status" value="1"/>
</dbReference>
<dbReference type="PANTHER" id="PTHR43003:SF13">
    <property type="entry name" value="DNA-3-METHYLADENINE GLYCOSYLASE 2"/>
    <property type="match status" value="1"/>
</dbReference>
<evidence type="ECO:0000313" key="15">
    <source>
        <dbReference type="EMBL" id="TPH15585.1"/>
    </source>
</evidence>
<dbReference type="GO" id="GO:0032131">
    <property type="term" value="F:alkylated DNA binding"/>
    <property type="evidence" value="ECO:0007669"/>
    <property type="project" value="TreeGrafter"/>
</dbReference>
<evidence type="ECO:0000256" key="11">
    <source>
        <dbReference type="ARBA" id="ARBA00023159"/>
    </source>
</evidence>
<keyword evidence="16" id="KW-1185">Reference proteome</keyword>
<protein>
    <recommendedName>
        <fullName evidence="3">DNA-3-methyladenine glycosylase II</fullName>
        <ecNumber evidence="3">3.2.2.21</ecNumber>
    </recommendedName>
</protein>
<dbReference type="InterPro" id="IPR011257">
    <property type="entry name" value="DNA_glycosylase"/>
</dbReference>
<dbReference type="AlphaFoldDB" id="A0A502KZI2"/>
<dbReference type="GO" id="GO:0043916">
    <property type="term" value="F:DNA-7-methylguanine glycosylase activity"/>
    <property type="evidence" value="ECO:0007669"/>
    <property type="project" value="TreeGrafter"/>
</dbReference>
<dbReference type="GO" id="GO:0008270">
    <property type="term" value="F:zinc ion binding"/>
    <property type="evidence" value="ECO:0007669"/>
    <property type="project" value="InterPro"/>
</dbReference>
<dbReference type="Gene3D" id="3.30.310.20">
    <property type="entry name" value="DNA-3-methyladenine glycosylase AlkA, N-terminal domain"/>
    <property type="match status" value="1"/>
</dbReference>
<dbReference type="SUPFAM" id="SSF55945">
    <property type="entry name" value="TATA-box binding protein-like"/>
    <property type="match status" value="1"/>
</dbReference>
<dbReference type="GO" id="GO:0008168">
    <property type="term" value="F:methyltransferase activity"/>
    <property type="evidence" value="ECO:0007669"/>
    <property type="project" value="UniProtKB-KW"/>
</dbReference>
<evidence type="ECO:0000256" key="8">
    <source>
        <dbReference type="ARBA" id="ARBA00022833"/>
    </source>
</evidence>
<reference evidence="15 16" key="1">
    <citation type="submission" date="2019-01" db="EMBL/GenBank/DDBJ databases">
        <title>Litorilituus lipolytica sp. nov., isolated from intertidal sand of the Yellow Sea in China.</title>
        <authorList>
            <person name="Liu A."/>
        </authorList>
    </citation>
    <scope>NUCLEOTIDE SEQUENCE [LARGE SCALE GENOMIC DNA]</scope>
    <source>
        <strain evidence="15 16">RZ04</strain>
    </source>
</reference>
<evidence type="ECO:0000256" key="6">
    <source>
        <dbReference type="ARBA" id="ARBA00022723"/>
    </source>
</evidence>
<dbReference type="PANTHER" id="PTHR43003">
    <property type="entry name" value="DNA-3-METHYLADENINE GLYCOSYLASE"/>
    <property type="match status" value="1"/>
</dbReference>
<evidence type="ECO:0000256" key="13">
    <source>
        <dbReference type="ARBA" id="ARBA00023204"/>
    </source>
</evidence>
<dbReference type="PROSITE" id="PS01124">
    <property type="entry name" value="HTH_ARAC_FAMILY_2"/>
    <property type="match status" value="1"/>
</dbReference>
<keyword evidence="5" id="KW-0808">Transferase</keyword>
<comment type="catalytic activity">
    <reaction evidence="1">
        <text>Hydrolysis of alkylated DNA, releasing 3-methyladenine, 3-methylguanine, 7-methylguanine and 7-methyladenine.</text>
        <dbReference type="EC" id="3.2.2.21"/>
    </reaction>
</comment>
<keyword evidence="9" id="KW-0805">Transcription regulation</keyword>
<evidence type="ECO:0000256" key="2">
    <source>
        <dbReference type="ARBA" id="ARBA00001947"/>
    </source>
</evidence>
<dbReference type="GO" id="GO:0005737">
    <property type="term" value="C:cytoplasm"/>
    <property type="evidence" value="ECO:0007669"/>
    <property type="project" value="TreeGrafter"/>
</dbReference>
<accession>A0A502KZI2</accession>
<proteinExistence type="predicted"/>
<dbReference type="Pfam" id="PF06029">
    <property type="entry name" value="AlkA_N"/>
    <property type="match status" value="1"/>
</dbReference>
<dbReference type="InterPro" id="IPR010316">
    <property type="entry name" value="AlkA_N"/>
</dbReference>
<dbReference type="InterPro" id="IPR003265">
    <property type="entry name" value="HhH-GPD_domain"/>
</dbReference>
<evidence type="ECO:0000256" key="5">
    <source>
        <dbReference type="ARBA" id="ARBA00022679"/>
    </source>
</evidence>
<dbReference type="Gene3D" id="3.40.10.10">
    <property type="entry name" value="DNA Methylphosphotriester Repair Domain"/>
    <property type="match status" value="1"/>
</dbReference>
<dbReference type="EMBL" id="SAWY01000019">
    <property type="protein sequence ID" value="TPH15585.1"/>
    <property type="molecule type" value="Genomic_DNA"/>
</dbReference>
<keyword evidence="4" id="KW-0489">Methyltransferase</keyword>
<dbReference type="Gene3D" id="1.10.340.30">
    <property type="entry name" value="Hypothetical protein, domain 2"/>
    <property type="match status" value="1"/>
</dbReference>
<evidence type="ECO:0000256" key="9">
    <source>
        <dbReference type="ARBA" id="ARBA00023015"/>
    </source>
</evidence>
<keyword evidence="10" id="KW-0238">DNA-binding</keyword>
<dbReference type="RefSeq" id="WP_140602984.1">
    <property type="nucleotide sequence ID" value="NZ_SAWY01000019.1"/>
</dbReference>
<dbReference type="GO" id="GO:0008725">
    <property type="term" value="F:DNA-3-methyladenine glycosylase activity"/>
    <property type="evidence" value="ECO:0007669"/>
    <property type="project" value="TreeGrafter"/>
</dbReference>
<keyword evidence="13" id="KW-0234">DNA repair</keyword>
<dbReference type="InterPro" id="IPR037046">
    <property type="entry name" value="AlkA_N_sf"/>
</dbReference>
<dbReference type="Pfam" id="PF12833">
    <property type="entry name" value="HTH_18"/>
    <property type="match status" value="1"/>
</dbReference>
<sequence length="456" mass="51693">MLPNNICSKARFAKDPRFDGKFFTAVKTTGIYCRSICPVNPPKEENVSYYRSAIECAIAGFRPCLRCRPDSAPGSPAWKGVNTTLDRALKLINEGALQHGTLVQLAERLGITDRYLRQLFTKNIGASPKSYALYQQCLFAKTLLHQTKLPIHQVAIACGFNSVRRFNDCFKAQLQLTPSQMRKAQAEEQPTNKLTLTLHYRPPYDWHFIQQNLAARCVDDLEWCDKNSYGRTITWLDSQGEFTATHNKNNHCFHIEISLNKLEHLRAIINNIRRILDLDVDLQVVEQHLKPCLPQSFDFHSGVRLPGIWHVFEAGIRAILGQQISVAAARTLVSQVVHHLGQTHCQYKLFPTPQAIAQSDLNFMKIPGARKQTLRNLALHFVENSHATNPDTWLPLKGIGPWTVNYATMRGLSHCDIFLGGDLGVKKALAHNQEEFNPSLAAPWQSYLTYQLWSQL</sequence>
<dbReference type="FunFam" id="3.40.10.10:FF:000001">
    <property type="entry name" value="DNA-3-methyladenine glycosylase 2"/>
    <property type="match status" value="1"/>
</dbReference>
<dbReference type="SUPFAM" id="SSF48150">
    <property type="entry name" value="DNA-glycosylase"/>
    <property type="match status" value="1"/>
</dbReference>
<keyword evidence="6" id="KW-0479">Metal-binding</keyword>
<dbReference type="InterPro" id="IPR018060">
    <property type="entry name" value="HTH_AraC"/>
</dbReference>
<dbReference type="InterPro" id="IPR004026">
    <property type="entry name" value="Ada_DNA_repair_Zn-bd"/>
</dbReference>
<organism evidence="15 16">
    <name type="scientific">Litorilituus lipolyticus</name>
    <dbReference type="NCBI Taxonomy" id="2491017"/>
    <lineage>
        <taxon>Bacteria</taxon>
        <taxon>Pseudomonadati</taxon>
        <taxon>Pseudomonadota</taxon>
        <taxon>Gammaproteobacteria</taxon>
        <taxon>Alteromonadales</taxon>
        <taxon>Colwelliaceae</taxon>
        <taxon>Litorilituus</taxon>
    </lineage>
</organism>
<dbReference type="GO" id="GO:0032259">
    <property type="term" value="P:methylation"/>
    <property type="evidence" value="ECO:0007669"/>
    <property type="project" value="UniProtKB-KW"/>
</dbReference>
<keyword evidence="12" id="KW-0804">Transcription</keyword>
<comment type="caution">
    <text evidence="15">The sequence shown here is derived from an EMBL/GenBank/DDBJ whole genome shotgun (WGS) entry which is preliminary data.</text>
</comment>
<dbReference type="GO" id="GO:0006307">
    <property type="term" value="P:DNA alkylation repair"/>
    <property type="evidence" value="ECO:0007669"/>
    <property type="project" value="TreeGrafter"/>
</dbReference>
<evidence type="ECO:0000313" key="16">
    <source>
        <dbReference type="Proteomes" id="UP000315303"/>
    </source>
</evidence>
<evidence type="ECO:0000256" key="12">
    <source>
        <dbReference type="ARBA" id="ARBA00023163"/>
    </source>
</evidence>
<comment type="cofactor">
    <cofactor evidence="2">
        <name>Zn(2+)</name>
        <dbReference type="ChEBI" id="CHEBI:29105"/>
    </cofactor>
</comment>